<dbReference type="Pfam" id="PF01464">
    <property type="entry name" value="SLT"/>
    <property type="match status" value="1"/>
</dbReference>
<dbReference type="InterPro" id="IPR023346">
    <property type="entry name" value="Lysozyme-like_dom_sf"/>
</dbReference>
<dbReference type="Proteomes" id="UP000239326">
    <property type="component" value="Chromosome"/>
</dbReference>
<dbReference type="PANTHER" id="PTHR37423:SF2">
    <property type="entry name" value="MEMBRANE-BOUND LYTIC MUREIN TRANSGLYCOSYLASE C"/>
    <property type="match status" value="1"/>
</dbReference>
<dbReference type="EMBL" id="CP027669">
    <property type="protein sequence ID" value="AVO43336.1"/>
    <property type="molecule type" value="Genomic_DNA"/>
</dbReference>
<dbReference type="AlphaFoldDB" id="A0A2S0N5F2"/>
<sequence length="152" mass="16719">MDEIMTTARNALGLWHPPEKYAQAIAAAEAANGLPRDMLARLLWQESRYREEIIAGRVRSPAGALGIAQFMPATARELGINALDPFQAIPAAARYLARLYGMFGNWSEALAAYNWGMGNVQRRGLDAAPTETRNYYRQILADVNAANGTSYT</sequence>
<organism evidence="3 4">
    <name type="scientific">Simplicispira suum</name>
    <dbReference type="NCBI Taxonomy" id="2109915"/>
    <lineage>
        <taxon>Bacteria</taxon>
        <taxon>Pseudomonadati</taxon>
        <taxon>Pseudomonadota</taxon>
        <taxon>Betaproteobacteria</taxon>
        <taxon>Burkholderiales</taxon>
        <taxon>Comamonadaceae</taxon>
        <taxon>Simplicispira</taxon>
    </lineage>
</organism>
<proteinExistence type="inferred from homology"/>
<dbReference type="Gene3D" id="1.10.530.10">
    <property type="match status" value="1"/>
</dbReference>
<comment type="similarity">
    <text evidence="1">Belongs to the transglycosylase Slt family.</text>
</comment>
<evidence type="ECO:0000256" key="1">
    <source>
        <dbReference type="ARBA" id="ARBA00007734"/>
    </source>
</evidence>
<gene>
    <name evidence="3" type="ORF">C6571_16770</name>
</gene>
<evidence type="ECO:0000313" key="4">
    <source>
        <dbReference type="Proteomes" id="UP000239326"/>
    </source>
</evidence>
<keyword evidence="4" id="KW-1185">Reference proteome</keyword>
<dbReference type="SUPFAM" id="SSF53955">
    <property type="entry name" value="Lysozyme-like"/>
    <property type="match status" value="1"/>
</dbReference>
<name>A0A2S0N5F2_9BURK</name>
<accession>A0A2S0N5F2</accession>
<reference evidence="3 4" key="1">
    <citation type="submission" date="2018-03" db="EMBL/GenBank/DDBJ databases">
        <title>Genome sequencing of Simplicispira sp.</title>
        <authorList>
            <person name="Kim S.-J."/>
            <person name="Heo J."/>
            <person name="Kwon S.-W."/>
        </authorList>
    </citation>
    <scope>NUCLEOTIDE SEQUENCE [LARGE SCALE GENOMIC DNA]</scope>
    <source>
        <strain evidence="3 4">SC1-8</strain>
    </source>
</reference>
<dbReference type="KEGG" id="simp:C6571_16770"/>
<protein>
    <recommendedName>
        <fullName evidence="2">Transglycosylase SLT domain-containing protein</fullName>
    </recommendedName>
</protein>
<dbReference type="InterPro" id="IPR008258">
    <property type="entry name" value="Transglycosylase_SLT_dom_1"/>
</dbReference>
<dbReference type="OrthoDB" id="9815002at2"/>
<feature type="domain" description="Transglycosylase SLT" evidence="2">
    <location>
        <begin position="24"/>
        <end position="128"/>
    </location>
</feature>
<evidence type="ECO:0000259" key="2">
    <source>
        <dbReference type="Pfam" id="PF01464"/>
    </source>
</evidence>
<evidence type="ECO:0000313" key="3">
    <source>
        <dbReference type="EMBL" id="AVO43336.1"/>
    </source>
</evidence>
<dbReference type="PANTHER" id="PTHR37423">
    <property type="entry name" value="SOLUBLE LYTIC MUREIN TRANSGLYCOSYLASE-RELATED"/>
    <property type="match status" value="1"/>
</dbReference>